<sequence>MWKKISIECIKSIGIPNKVLNWNIFKTQLGTSQACFAQQQLFYSSSTEKQGSNVLQSPIEPQSPPKPPEISSFVKKASKFSRRRDAKTTFSVEKLEETLKELEEKVDYSDNMPVPNMINPYEEQQKRCILCQYNVKLDYKNGRILSQFVSPNTGRIYGRKITGLCIPMQREISRLIKQSRTFGFMPYTYKKTEYLKDPLLFSRFRS</sequence>
<dbReference type="InterPro" id="IPR036870">
    <property type="entry name" value="Ribosomal_bS18_sf"/>
</dbReference>
<dbReference type="OrthoDB" id="10066799at2759"/>
<dbReference type="GO" id="GO:0070181">
    <property type="term" value="F:small ribosomal subunit rRNA binding"/>
    <property type="evidence" value="ECO:0007669"/>
    <property type="project" value="TreeGrafter"/>
</dbReference>
<evidence type="ECO:0000256" key="2">
    <source>
        <dbReference type="ARBA" id="ARBA00022980"/>
    </source>
</evidence>
<gene>
    <name evidence="5" type="ORF">MCOR_2719</name>
</gene>
<comment type="similarity">
    <text evidence="1">Belongs to the bacterial ribosomal protein bS18 family.</text>
</comment>
<dbReference type="AlphaFoldDB" id="A0A6J8A2T5"/>
<feature type="coiled-coil region" evidence="4">
    <location>
        <begin position="85"/>
        <end position="112"/>
    </location>
</feature>
<keyword evidence="4" id="KW-0175">Coiled coil</keyword>
<keyword evidence="2" id="KW-0689">Ribosomal protein</keyword>
<name>A0A6J8A2T5_MYTCO</name>
<dbReference type="Gene3D" id="4.10.640.10">
    <property type="entry name" value="Ribosomal protein S18"/>
    <property type="match status" value="1"/>
</dbReference>
<dbReference type="GO" id="GO:0032543">
    <property type="term" value="P:mitochondrial translation"/>
    <property type="evidence" value="ECO:0007669"/>
    <property type="project" value="TreeGrafter"/>
</dbReference>
<protein>
    <submittedName>
        <fullName evidence="5">RP-S18</fullName>
    </submittedName>
</protein>
<dbReference type="NCBIfam" id="TIGR00165">
    <property type="entry name" value="S18"/>
    <property type="match status" value="1"/>
</dbReference>
<evidence type="ECO:0000313" key="6">
    <source>
        <dbReference type="Proteomes" id="UP000507470"/>
    </source>
</evidence>
<dbReference type="PANTHER" id="PTHR13479:SF40">
    <property type="entry name" value="SMALL RIBOSOMAL SUBUNIT PROTEIN BS18M"/>
    <property type="match status" value="1"/>
</dbReference>
<dbReference type="PANTHER" id="PTHR13479">
    <property type="entry name" value="30S RIBOSOMAL PROTEIN S18"/>
    <property type="match status" value="1"/>
</dbReference>
<dbReference type="SUPFAM" id="SSF46911">
    <property type="entry name" value="Ribosomal protein S18"/>
    <property type="match status" value="1"/>
</dbReference>
<dbReference type="GO" id="GO:0003735">
    <property type="term" value="F:structural constituent of ribosome"/>
    <property type="evidence" value="ECO:0007669"/>
    <property type="project" value="InterPro"/>
</dbReference>
<dbReference type="Proteomes" id="UP000507470">
    <property type="component" value="Unassembled WGS sequence"/>
</dbReference>
<evidence type="ECO:0000256" key="4">
    <source>
        <dbReference type="SAM" id="Coils"/>
    </source>
</evidence>
<accession>A0A6J8A2T5</accession>
<evidence type="ECO:0000256" key="3">
    <source>
        <dbReference type="ARBA" id="ARBA00023274"/>
    </source>
</evidence>
<reference evidence="5 6" key="1">
    <citation type="submission" date="2020-06" db="EMBL/GenBank/DDBJ databases">
        <authorList>
            <person name="Li R."/>
            <person name="Bekaert M."/>
        </authorList>
    </citation>
    <scope>NUCLEOTIDE SEQUENCE [LARGE SCALE GENOMIC DNA]</scope>
    <source>
        <strain evidence="6">wild</strain>
    </source>
</reference>
<proteinExistence type="inferred from homology"/>
<keyword evidence="6" id="KW-1185">Reference proteome</keyword>
<keyword evidence="3" id="KW-0687">Ribonucleoprotein</keyword>
<dbReference type="InterPro" id="IPR001648">
    <property type="entry name" value="Ribosomal_bS18"/>
</dbReference>
<dbReference type="Pfam" id="PF01084">
    <property type="entry name" value="Ribosomal_S18"/>
    <property type="match status" value="1"/>
</dbReference>
<dbReference type="EMBL" id="CACVKT020000543">
    <property type="protein sequence ID" value="CAC5360122.1"/>
    <property type="molecule type" value="Genomic_DNA"/>
</dbReference>
<evidence type="ECO:0000313" key="5">
    <source>
        <dbReference type="EMBL" id="CAC5360122.1"/>
    </source>
</evidence>
<dbReference type="GO" id="GO:0005763">
    <property type="term" value="C:mitochondrial small ribosomal subunit"/>
    <property type="evidence" value="ECO:0007669"/>
    <property type="project" value="TreeGrafter"/>
</dbReference>
<evidence type="ECO:0000256" key="1">
    <source>
        <dbReference type="ARBA" id="ARBA00005589"/>
    </source>
</evidence>
<organism evidence="5 6">
    <name type="scientific">Mytilus coruscus</name>
    <name type="common">Sea mussel</name>
    <dbReference type="NCBI Taxonomy" id="42192"/>
    <lineage>
        <taxon>Eukaryota</taxon>
        <taxon>Metazoa</taxon>
        <taxon>Spiralia</taxon>
        <taxon>Lophotrochozoa</taxon>
        <taxon>Mollusca</taxon>
        <taxon>Bivalvia</taxon>
        <taxon>Autobranchia</taxon>
        <taxon>Pteriomorphia</taxon>
        <taxon>Mytilida</taxon>
        <taxon>Mytiloidea</taxon>
        <taxon>Mytilidae</taxon>
        <taxon>Mytilinae</taxon>
        <taxon>Mytilus</taxon>
    </lineage>
</organism>